<proteinExistence type="predicted"/>
<gene>
    <name evidence="1" type="ORF">MSLAZ_3214</name>
</gene>
<organism evidence="1 2">
    <name type="scientific">Methanosarcina lacustris Z-7289</name>
    <dbReference type="NCBI Taxonomy" id="1434111"/>
    <lineage>
        <taxon>Archaea</taxon>
        <taxon>Methanobacteriati</taxon>
        <taxon>Methanobacteriota</taxon>
        <taxon>Stenosarchaea group</taxon>
        <taxon>Methanomicrobia</taxon>
        <taxon>Methanosarcinales</taxon>
        <taxon>Methanosarcinaceae</taxon>
        <taxon>Methanosarcina</taxon>
    </lineage>
</organism>
<dbReference type="PATRIC" id="fig|1434111.4.peg.4239"/>
<dbReference type="Proteomes" id="UP000033072">
    <property type="component" value="Chromosome"/>
</dbReference>
<reference evidence="1 2" key="1">
    <citation type="submission" date="2014-07" db="EMBL/GenBank/DDBJ databases">
        <title>Methanogenic archaea and the global carbon cycle.</title>
        <authorList>
            <person name="Henriksen J.R."/>
            <person name="Luke J."/>
            <person name="Reinhart S."/>
            <person name="Benedict M.N."/>
            <person name="Youngblut N.D."/>
            <person name="Metcalf M.E."/>
            <person name="Whitaker R.J."/>
            <person name="Metcalf W.W."/>
        </authorList>
    </citation>
    <scope>NUCLEOTIDE SEQUENCE [LARGE SCALE GENOMIC DNA]</scope>
    <source>
        <strain evidence="1 2">Z-7289</strain>
    </source>
</reference>
<accession>A0A0E3WUP4</accession>
<keyword evidence="2" id="KW-1185">Reference proteome</keyword>
<dbReference type="EMBL" id="CP009515">
    <property type="protein sequence ID" value="AKB76475.1"/>
    <property type="molecule type" value="Genomic_DNA"/>
</dbReference>
<evidence type="ECO:0000313" key="1">
    <source>
        <dbReference type="EMBL" id="AKB76475.1"/>
    </source>
</evidence>
<sequence>MSQVFIDGVRKARRNFKQAEIRYHKNGFEWISVQQTESIKELASIVAIHASWGLPNPYYLGLSSSFPVFVSNCWLHTYVL</sequence>
<dbReference type="KEGG" id="mls:MSLAZ_3214"/>
<evidence type="ECO:0000313" key="2">
    <source>
        <dbReference type="Proteomes" id="UP000033072"/>
    </source>
</evidence>
<dbReference type="HOGENOM" id="CLU_2581441_0_0_2"/>
<name>A0A0E3WUP4_9EURY</name>
<protein>
    <submittedName>
        <fullName evidence="1">Uncharacterized protein</fullName>
    </submittedName>
</protein>
<dbReference type="GeneID" id="43316928"/>
<dbReference type="RefSeq" id="WP_157197215.1">
    <property type="nucleotide sequence ID" value="NZ_CP009515.1"/>
</dbReference>
<dbReference type="AlphaFoldDB" id="A0A0E3WUP4"/>